<keyword evidence="2" id="KW-1185">Reference proteome</keyword>
<reference evidence="1 2" key="1">
    <citation type="submission" date="2017-12" db="EMBL/GenBank/DDBJ databases">
        <title>Comparative genomics of Botrytis spp.</title>
        <authorList>
            <person name="Valero-Jimenez C.A."/>
            <person name="Tapia P."/>
            <person name="Veloso J."/>
            <person name="Silva-Moreno E."/>
            <person name="Staats M."/>
            <person name="Valdes J.H."/>
            <person name="Van Kan J.A.L."/>
        </authorList>
    </citation>
    <scope>NUCLEOTIDE SEQUENCE [LARGE SCALE GENOMIC DNA]</scope>
    <source>
        <strain evidence="1 2">MUCL3349</strain>
    </source>
</reference>
<organism evidence="1 2">
    <name type="scientific">Botrytis porri</name>
    <dbReference type="NCBI Taxonomy" id="87229"/>
    <lineage>
        <taxon>Eukaryota</taxon>
        <taxon>Fungi</taxon>
        <taxon>Dikarya</taxon>
        <taxon>Ascomycota</taxon>
        <taxon>Pezizomycotina</taxon>
        <taxon>Leotiomycetes</taxon>
        <taxon>Helotiales</taxon>
        <taxon>Sclerotiniaceae</taxon>
        <taxon>Botrytis</taxon>
    </lineage>
</organism>
<protein>
    <submittedName>
        <fullName evidence="1">Uncharacterized protein</fullName>
    </submittedName>
</protein>
<dbReference type="Proteomes" id="UP000297280">
    <property type="component" value="Unassembled WGS sequence"/>
</dbReference>
<name>A0A4Z1KXR5_9HELO</name>
<dbReference type="EMBL" id="PQXO01000121">
    <property type="protein sequence ID" value="TGO89190.1"/>
    <property type="molecule type" value="Genomic_DNA"/>
</dbReference>
<gene>
    <name evidence="1" type="ORF">BPOR_0121g00170</name>
</gene>
<accession>A0A4Z1KXR5</accession>
<comment type="caution">
    <text evidence="1">The sequence shown here is derived from an EMBL/GenBank/DDBJ whole genome shotgun (WGS) entry which is preliminary data.</text>
</comment>
<evidence type="ECO:0000313" key="2">
    <source>
        <dbReference type="Proteomes" id="UP000297280"/>
    </source>
</evidence>
<evidence type="ECO:0000313" key="1">
    <source>
        <dbReference type="EMBL" id="TGO89190.1"/>
    </source>
</evidence>
<sequence>MSVPVAPVQHLEKVELSGSKIDIILSELGEWLLNAKFDLGAKIDKCADTELGQRCQPLFDELGLLSKARRIFFHFFRTQQTRTQYNVIRIHSQEPIKFSASA</sequence>
<dbReference type="AlphaFoldDB" id="A0A4Z1KXR5"/>
<proteinExistence type="predicted"/>